<dbReference type="SUPFAM" id="SSF53901">
    <property type="entry name" value="Thiolase-like"/>
    <property type="match status" value="2"/>
</dbReference>
<dbReference type="PANTHER" id="PTHR18919:SF139">
    <property type="entry name" value="THIOLASE-LIKE PROTEIN TYPE 1 ADDITIONAL C-TERMINAL DOMAIN-CONTAINING PROTEIN"/>
    <property type="match status" value="1"/>
</dbReference>
<keyword evidence="3" id="KW-0012">Acyltransferase</keyword>
<dbReference type="OrthoDB" id="435240at2759"/>
<dbReference type="Gene3D" id="2.40.50.840">
    <property type="match status" value="1"/>
</dbReference>
<reference evidence="5 6" key="1">
    <citation type="journal article" date="2018" name="Mycol. Prog.">
        <title>Coniella lustricola, a new species from submerged detritus.</title>
        <authorList>
            <person name="Raudabaugh D.B."/>
            <person name="Iturriaga T."/>
            <person name="Carver A."/>
            <person name="Mondo S."/>
            <person name="Pangilinan J."/>
            <person name="Lipzen A."/>
            <person name="He G."/>
            <person name="Amirebrahimi M."/>
            <person name="Grigoriev I.V."/>
            <person name="Miller A.N."/>
        </authorList>
    </citation>
    <scope>NUCLEOTIDE SEQUENCE [LARGE SCALE GENOMIC DNA]</scope>
    <source>
        <strain evidence="5 6">B22-T-1</strain>
    </source>
</reference>
<dbReference type="EMBL" id="KZ678503">
    <property type="protein sequence ID" value="PSR81431.1"/>
    <property type="molecule type" value="Genomic_DNA"/>
</dbReference>
<dbReference type="GO" id="GO:0016746">
    <property type="term" value="F:acyltransferase activity"/>
    <property type="evidence" value="ECO:0007669"/>
    <property type="project" value="UniProtKB-KW"/>
</dbReference>
<keyword evidence="6" id="KW-1185">Reference proteome</keyword>
<evidence type="ECO:0000256" key="2">
    <source>
        <dbReference type="ARBA" id="ARBA00022679"/>
    </source>
</evidence>
<dbReference type="InterPro" id="IPR040771">
    <property type="entry name" value="TLP1_add_C"/>
</dbReference>
<evidence type="ECO:0000313" key="5">
    <source>
        <dbReference type="EMBL" id="PSR81431.1"/>
    </source>
</evidence>
<evidence type="ECO:0000259" key="4">
    <source>
        <dbReference type="Pfam" id="PF18313"/>
    </source>
</evidence>
<protein>
    <recommendedName>
        <fullName evidence="4">Thiolase-like protein type 1 additional C-terminal domain-containing protein</fullName>
    </recommendedName>
</protein>
<proteinExistence type="inferred from homology"/>
<dbReference type="InterPro" id="IPR016039">
    <property type="entry name" value="Thiolase-like"/>
</dbReference>
<accession>A0A2T3A207</accession>
<dbReference type="AlphaFoldDB" id="A0A2T3A207"/>
<organism evidence="5 6">
    <name type="scientific">Coniella lustricola</name>
    <dbReference type="NCBI Taxonomy" id="2025994"/>
    <lineage>
        <taxon>Eukaryota</taxon>
        <taxon>Fungi</taxon>
        <taxon>Dikarya</taxon>
        <taxon>Ascomycota</taxon>
        <taxon>Pezizomycotina</taxon>
        <taxon>Sordariomycetes</taxon>
        <taxon>Sordariomycetidae</taxon>
        <taxon>Diaporthales</taxon>
        <taxon>Schizoparmaceae</taxon>
        <taxon>Coniella</taxon>
    </lineage>
</organism>
<gene>
    <name evidence="5" type="ORF">BD289DRAFT_462123</name>
</gene>
<evidence type="ECO:0000256" key="3">
    <source>
        <dbReference type="ARBA" id="ARBA00023315"/>
    </source>
</evidence>
<dbReference type="InParanoid" id="A0A2T3A207"/>
<dbReference type="Pfam" id="PF18313">
    <property type="entry name" value="TLP1_add_C"/>
    <property type="match status" value="1"/>
</dbReference>
<dbReference type="Gene3D" id="3.40.47.10">
    <property type="match status" value="1"/>
</dbReference>
<evidence type="ECO:0000313" key="6">
    <source>
        <dbReference type="Proteomes" id="UP000241462"/>
    </source>
</evidence>
<dbReference type="PANTHER" id="PTHR18919">
    <property type="entry name" value="ACETYL-COA C-ACYLTRANSFERASE"/>
    <property type="match status" value="1"/>
</dbReference>
<dbReference type="STRING" id="2025994.A0A2T3A207"/>
<evidence type="ECO:0000256" key="1">
    <source>
        <dbReference type="ARBA" id="ARBA00010982"/>
    </source>
</evidence>
<name>A0A2T3A207_9PEZI</name>
<dbReference type="Proteomes" id="UP000241462">
    <property type="component" value="Unassembled WGS sequence"/>
</dbReference>
<sequence length="519" mass="56245">MAFVPVIVGVADIKNKTDLHKEPATLMLEAIHSAIQDSGASKSQVTSQIDSIDVVRTWTWPYADLPGLLSQRLQLASKPKWSHYTATHGGNQPAKLVDEAAGRIARGTSTVAVVTGGEALASLTACAKLGVTEPRGWTKPETPVHDVFSPSTADLGQDIGGMHSIGAPIHVYPLYENAFRAHREQTPRQNHDESATLYADFAAVSAQHTYSWNHAKQPLSKDDIATVSPKNRMICSPYPLLMNAFNTVNLAAACILTSTENAKKLGIPEDKWVYPLGGAGRKEEEQFWRRPNFFQSQAISLALDECLAISDLTIDEIDALDLYSCFPIVPKLACHHLGLPLSPSSKPLTLLGGLTSFGGAGNNYSMHAITEMTRQIRNGKFQNGLVLANGGVLSYQHALSLSSNPRRHDSPYPDSRINSDAVVAGQTPVIETFAEGAAVIETYTVEFDRDGKPETAFIIGRLETTGHRFVANHGDERTLLQISSALEEQVGKKGHVAVERSIGGKPERNLFFLALKPGL</sequence>
<keyword evidence="2" id="KW-0808">Transferase</keyword>
<feature type="domain" description="Thiolase-like protein type 1 additional C-terminal" evidence="4">
    <location>
        <begin position="422"/>
        <end position="497"/>
    </location>
</feature>
<comment type="similarity">
    <text evidence="1">Belongs to the thiolase-like superfamily. Thiolase family.</text>
</comment>